<sequence length="63" mass="7352">MLVPNGIELEIQFNHAGLSLTERLKQEIGETYKIKYITSSSARINEEKEVTYKKHIKMNVHLH</sequence>
<accession>A0A4Y8LEG9</accession>
<reference evidence="1 2" key="1">
    <citation type="submission" date="2019-03" db="EMBL/GenBank/DDBJ databases">
        <authorList>
            <person name="Yang Y."/>
        </authorList>
    </citation>
    <scope>NUCLEOTIDE SEQUENCE [LARGE SCALE GENOMIC DNA]</scope>
    <source>
        <strain evidence="1 2">ASL-1</strain>
    </source>
</reference>
<protein>
    <submittedName>
        <fullName evidence="1">Uncharacterized protein</fullName>
    </submittedName>
</protein>
<keyword evidence="2" id="KW-1185">Reference proteome</keyword>
<evidence type="ECO:0000313" key="2">
    <source>
        <dbReference type="Proteomes" id="UP000297776"/>
    </source>
</evidence>
<dbReference type="EMBL" id="SORX01000010">
    <property type="protein sequence ID" value="TFD99450.1"/>
    <property type="molecule type" value="Genomic_DNA"/>
</dbReference>
<dbReference type="Proteomes" id="UP000297776">
    <property type="component" value="Unassembled WGS sequence"/>
</dbReference>
<dbReference type="OrthoDB" id="2084083at2"/>
<organism evidence="1 2">
    <name type="scientific">Jeotgalibacillus salarius</name>
    <dbReference type="NCBI Taxonomy" id="546023"/>
    <lineage>
        <taxon>Bacteria</taxon>
        <taxon>Bacillati</taxon>
        <taxon>Bacillota</taxon>
        <taxon>Bacilli</taxon>
        <taxon>Bacillales</taxon>
        <taxon>Caryophanaceae</taxon>
        <taxon>Jeotgalibacillus</taxon>
    </lineage>
</organism>
<dbReference type="AlphaFoldDB" id="A0A4Y8LEG9"/>
<comment type="caution">
    <text evidence="1">The sequence shown here is derived from an EMBL/GenBank/DDBJ whole genome shotgun (WGS) entry which is preliminary data.</text>
</comment>
<proteinExistence type="predicted"/>
<evidence type="ECO:0000313" key="1">
    <source>
        <dbReference type="EMBL" id="TFD99450.1"/>
    </source>
</evidence>
<name>A0A4Y8LEG9_9BACL</name>
<dbReference type="RefSeq" id="WP_134382492.1">
    <property type="nucleotide sequence ID" value="NZ_SORX01000010.1"/>
</dbReference>
<gene>
    <name evidence="1" type="ORF">E2626_14420</name>
</gene>